<feature type="coiled-coil region" evidence="1">
    <location>
        <begin position="143"/>
        <end position="170"/>
    </location>
</feature>
<reference evidence="3" key="1">
    <citation type="journal article" date="2016" name="Nat. Genet.">
        <title>A high-quality carrot genome assembly provides new insights into carotenoid accumulation and asterid genome evolution.</title>
        <authorList>
            <person name="Iorizzo M."/>
            <person name="Ellison S."/>
            <person name="Senalik D."/>
            <person name="Zeng P."/>
            <person name="Satapoomin P."/>
            <person name="Huang J."/>
            <person name="Bowman M."/>
            <person name="Iovene M."/>
            <person name="Sanseverino W."/>
            <person name="Cavagnaro P."/>
            <person name="Yildiz M."/>
            <person name="Macko-Podgorni A."/>
            <person name="Moranska E."/>
            <person name="Grzebelus E."/>
            <person name="Grzebelus D."/>
            <person name="Ashrafi H."/>
            <person name="Zheng Z."/>
            <person name="Cheng S."/>
            <person name="Spooner D."/>
            <person name="Van Deynze A."/>
            <person name="Simon P."/>
        </authorList>
    </citation>
    <scope>NUCLEOTIDE SEQUENCE [LARGE SCALE GENOMIC DNA]</scope>
    <source>
        <tissue evidence="3">Leaf</tissue>
    </source>
</reference>
<protein>
    <submittedName>
        <fullName evidence="3">Uncharacterized protein</fullName>
    </submittedName>
</protein>
<evidence type="ECO:0000313" key="3">
    <source>
        <dbReference type="EMBL" id="KZN01619.1"/>
    </source>
</evidence>
<accession>A0A166AQ19</accession>
<dbReference type="InterPro" id="IPR010746">
    <property type="entry name" value="CYMV_Orf1"/>
</dbReference>
<organism evidence="3">
    <name type="scientific">Daucus carota subsp. sativus</name>
    <name type="common">Carrot</name>
    <dbReference type="NCBI Taxonomy" id="79200"/>
    <lineage>
        <taxon>Eukaryota</taxon>
        <taxon>Viridiplantae</taxon>
        <taxon>Streptophyta</taxon>
        <taxon>Embryophyta</taxon>
        <taxon>Tracheophyta</taxon>
        <taxon>Spermatophyta</taxon>
        <taxon>Magnoliopsida</taxon>
        <taxon>eudicotyledons</taxon>
        <taxon>Gunneridae</taxon>
        <taxon>Pentapetalae</taxon>
        <taxon>asterids</taxon>
        <taxon>campanulids</taxon>
        <taxon>Apiales</taxon>
        <taxon>Apiaceae</taxon>
        <taxon>Apioideae</taxon>
        <taxon>Scandiceae</taxon>
        <taxon>Daucinae</taxon>
        <taxon>Daucus</taxon>
        <taxon>Daucus sect. Daucus</taxon>
    </lineage>
</organism>
<proteinExistence type="predicted"/>
<feature type="region of interest" description="Disordered" evidence="2">
    <location>
        <begin position="268"/>
        <end position="301"/>
    </location>
</feature>
<gene>
    <name evidence="3" type="ORF">DCAR_010373</name>
</gene>
<keyword evidence="1" id="KW-0175">Coiled coil</keyword>
<dbReference type="EMBL" id="LNRQ01000003">
    <property type="protein sequence ID" value="KZN01619.1"/>
    <property type="molecule type" value="Genomic_DNA"/>
</dbReference>
<dbReference type="Gramene" id="KZN01619">
    <property type="protein sequence ID" value="KZN01619"/>
    <property type="gene ID" value="DCAR_010373"/>
</dbReference>
<sequence length="301" mass="33876">MSQTSSRKQDKLVPIYAKLLNVSKQQQGDQLEKVKTQVHKLSKHLASLDLAVTNHQPLTKTEVKDLVLEIAEQPKLVEKEALLLTEELKKQTVENPDYQDALRATEGLESPAQGFIRPSKVQGGPTSLSAVILKQNNTIIQLLVKACEKLEDCNTEIKSLKEKARKAKEEDLEDSIQGLTKKLEQISLGSSSKEPVKKAKDKECQADRNMKQSLILIDEAMEELRDQTGSPVSKAHLDEISLMAQKLSWTLMSTTIYPASGKHSEAQYPFKSEINWRNKPEKQSKKQPKKPKRLWPGSSIF</sequence>
<feature type="compositionally biased region" description="Basic and acidic residues" evidence="2">
    <location>
        <begin position="274"/>
        <end position="284"/>
    </location>
</feature>
<dbReference type="AlphaFoldDB" id="A0A166AQ19"/>
<comment type="caution">
    <text evidence="3">The sequence shown here is derived from an EMBL/GenBank/DDBJ whole genome shotgun (WGS) entry which is preliminary data.</text>
</comment>
<name>A0A166AQ19_DAUCS</name>
<dbReference type="Pfam" id="PF07028">
    <property type="entry name" value="DUF1319"/>
    <property type="match status" value="1"/>
</dbReference>
<evidence type="ECO:0000256" key="1">
    <source>
        <dbReference type="SAM" id="Coils"/>
    </source>
</evidence>
<evidence type="ECO:0000256" key="2">
    <source>
        <dbReference type="SAM" id="MobiDB-lite"/>
    </source>
</evidence>